<dbReference type="InterPro" id="IPR015854">
    <property type="entry name" value="ABC_transpr_LolD-like"/>
</dbReference>
<dbReference type="PANTHER" id="PTHR24220:SF689">
    <property type="entry name" value="LIPOPROTEIN-RELEASING SYSTEM ATP-BINDING PROTEIN LOLD"/>
    <property type="match status" value="1"/>
</dbReference>
<reference evidence="11 12" key="1">
    <citation type="submission" date="2023-03" db="EMBL/GenBank/DDBJ databases">
        <title>Draft assemblies of triclosan tolerant bacteria isolated from returned activated sludge.</title>
        <authorList>
            <person name="Van Hamelsveld S."/>
        </authorList>
    </citation>
    <scope>NUCLEOTIDE SEQUENCE [LARGE SCALE GENOMIC DNA]</scope>
    <source>
        <strain evidence="11 12">GW210010_S58</strain>
    </source>
</reference>
<dbReference type="InterPro" id="IPR017871">
    <property type="entry name" value="ABC_transporter-like_CS"/>
</dbReference>
<dbReference type="Gene3D" id="3.40.50.300">
    <property type="entry name" value="P-loop containing nucleotide triphosphate hydrolases"/>
    <property type="match status" value="1"/>
</dbReference>
<sequence length="248" mass="26507">MSEALLRAEPAGSAADAPGKAAGTPVLLAEGLTKRFRQGGLDVTVLKGVDVRVEAGEKVAIVGASGSGKSTLLHVLGGLDNPDSGRVALQGRPFTSLRESERNIVRNRELGFIYQFHHLLPEFTALDNVAMPLRIRGLRQPEARAAALAVLERVGLGDRAQHRPGELSGGERQRVAIARALVGSPACVLADEPTGNLDDHTAGGVYDLMLELSRTLGTSFVIVTHDLDLASRCDRVLRLRDGHIHQER</sequence>
<dbReference type="InterPro" id="IPR003439">
    <property type="entry name" value="ABC_transporter-like_ATP-bd"/>
</dbReference>
<dbReference type="InterPro" id="IPR003593">
    <property type="entry name" value="AAA+_ATPase"/>
</dbReference>
<dbReference type="PROSITE" id="PS50893">
    <property type="entry name" value="ABC_TRANSPORTER_2"/>
    <property type="match status" value="1"/>
</dbReference>
<dbReference type="EMBL" id="JARJLM010000115">
    <property type="protein sequence ID" value="MDF3832608.1"/>
    <property type="molecule type" value="Genomic_DNA"/>
</dbReference>
<keyword evidence="4 8" id="KW-0547">Nucleotide-binding</keyword>
<dbReference type="RefSeq" id="WP_276264182.1">
    <property type="nucleotide sequence ID" value="NZ_JARJLM010000115.1"/>
</dbReference>
<dbReference type="Pfam" id="PF00005">
    <property type="entry name" value="ABC_tran"/>
    <property type="match status" value="1"/>
</dbReference>
<evidence type="ECO:0000256" key="1">
    <source>
        <dbReference type="ARBA" id="ARBA00022448"/>
    </source>
</evidence>
<evidence type="ECO:0000256" key="3">
    <source>
        <dbReference type="ARBA" id="ARBA00022519"/>
    </source>
</evidence>
<dbReference type="EC" id="7.6.2.-" evidence="8"/>
<dbReference type="SUPFAM" id="SSF52540">
    <property type="entry name" value="P-loop containing nucleoside triphosphate hydrolases"/>
    <property type="match status" value="1"/>
</dbReference>
<comment type="subcellular location">
    <subcellularLocation>
        <location evidence="8">Cell inner membrane</location>
        <topology evidence="8">Peripheral membrane protein</topology>
    </subcellularLocation>
</comment>
<dbReference type="GO" id="GO:0005524">
    <property type="term" value="F:ATP binding"/>
    <property type="evidence" value="ECO:0007669"/>
    <property type="project" value="UniProtKB-KW"/>
</dbReference>
<gene>
    <name evidence="8 11" type="primary">lolD</name>
    <name evidence="11" type="ORF">P3W85_06570</name>
</gene>
<dbReference type="InterPro" id="IPR027417">
    <property type="entry name" value="P-loop_NTPase"/>
</dbReference>
<dbReference type="PROSITE" id="PS00211">
    <property type="entry name" value="ABC_TRANSPORTER_1"/>
    <property type="match status" value="1"/>
</dbReference>
<comment type="function">
    <text evidence="8">Part of the ABC transporter complex LolCDE involved in the translocation of mature outer membrane-directed lipoproteins, from the inner membrane to the periplasmic chaperone, LolA. Responsible for the formation of the LolA-lipoprotein complex in an ATP-dependent manner.</text>
</comment>
<keyword evidence="6 8" id="KW-1278">Translocase</keyword>
<dbReference type="SMART" id="SM00382">
    <property type="entry name" value="AAA"/>
    <property type="match status" value="1"/>
</dbReference>
<evidence type="ECO:0000256" key="7">
    <source>
        <dbReference type="ARBA" id="ARBA00023136"/>
    </source>
</evidence>
<evidence type="ECO:0000256" key="5">
    <source>
        <dbReference type="ARBA" id="ARBA00022840"/>
    </source>
</evidence>
<comment type="caution">
    <text evidence="11">The sequence shown here is derived from an EMBL/GenBank/DDBJ whole genome shotgun (WGS) entry which is preliminary data.</text>
</comment>
<evidence type="ECO:0000259" key="10">
    <source>
        <dbReference type="PROSITE" id="PS50893"/>
    </source>
</evidence>
<organism evidence="11 12">
    <name type="scientific">Cupriavidus basilensis</name>
    <dbReference type="NCBI Taxonomy" id="68895"/>
    <lineage>
        <taxon>Bacteria</taxon>
        <taxon>Pseudomonadati</taxon>
        <taxon>Pseudomonadota</taxon>
        <taxon>Betaproteobacteria</taxon>
        <taxon>Burkholderiales</taxon>
        <taxon>Burkholderiaceae</taxon>
        <taxon>Cupriavidus</taxon>
    </lineage>
</organism>
<dbReference type="Proteomes" id="UP001216674">
    <property type="component" value="Unassembled WGS sequence"/>
</dbReference>
<keyword evidence="3 8" id="KW-0997">Cell inner membrane</keyword>
<evidence type="ECO:0000313" key="11">
    <source>
        <dbReference type="EMBL" id="MDF3832608.1"/>
    </source>
</evidence>
<keyword evidence="2 8" id="KW-1003">Cell membrane</keyword>
<comment type="subunit">
    <text evidence="8">The complex is composed of two ATP-binding proteins (LolD) and two transmembrane proteins (LolC and LolE).</text>
</comment>
<dbReference type="CDD" id="cd03255">
    <property type="entry name" value="ABC_MJ0796_LolCDE_FtsE"/>
    <property type="match status" value="1"/>
</dbReference>
<keyword evidence="1 8" id="KW-0813">Transport</keyword>
<feature type="compositionally biased region" description="Low complexity" evidence="9">
    <location>
        <begin position="10"/>
        <end position="21"/>
    </location>
</feature>
<evidence type="ECO:0000256" key="9">
    <source>
        <dbReference type="SAM" id="MobiDB-lite"/>
    </source>
</evidence>
<name>A0ABT6AJ33_9BURK</name>
<evidence type="ECO:0000256" key="6">
    <source>
        <dbReference type="ARBA" id="ARBA00022967"/>
    </source>
</evidence>
<proteinExistence type="inferred from homology"/>
<comment type="similarity">
    <text evidence="8">Belongs to the ABC transporter superfamily. Lipoprotein translocase (TC 3.A.1.125) family.</text>
</comment>
<evidence type="ECO:0000256" key="2">
    <source>
        <dbReference type="ARBA" id="ARBA00022475"/>
    </source>
</evidence>
<accession>A0ABT6AJ33</accession>
<keyword evidence="11" id="KW-0449">Lipoprotein</keyword>
<dbReference type="InterPro" id="IPR017911">
    <property type="entry name" value="MacB-like_ATP-bd"/>
</dbReference>
<dbReference type="InterPro" id="IPR011924">
    <property type="entry name" value="LolD_lipo_ATP-bd"/>
</dbReference>
<evidence type="ECO:0000256" key="8">
    <source>
        <dbReference type="RuleBase" id="RU367068"/>
    </source>
</evidence>
<keyword evidence="7 8" id="KW-0472">Membrane</keyword>
<protein>
    <recommendedName>
        <fullName evidence="8">Lipoprotein-releasing system ATP-binding protein LolD</fullName>
        <ecNumber evidence="8">7.6.2.-</ecNumber>
    </recommendedName>
</protein>
<keyword evidence="12" id="KW-1185">Reference proteome</keyword>
<evidence type="ECO:0000313" key="12">
    <source>
        <dbReference type="Proteomes" id="UP001216674"/>
    </source>
</evidence>
<evidence type="ECO:0000256" key="4">
    <source>
        <dbReference type="ARBA" id="ARBA00022741"/>
    </source>
</evidence>
<keyword evidence="5 8" id="KW-0067">ATP-binding</keyword>
<dbReference type="PANTHER" id="PTHR24220">
    <property type="entry name" value="IMPORT ATP-BINDING PROTEIN"/>
    <property type="match status" value="1"/>
</dbReference>
<feature type="region of interest" description="Disordered" evidence="9">
    <location>
        <begin position="1"/>
        <end position="21"/>
    </location>
</feature>
<dbReference type="NCBIfam" id="TIGR02211">
    <property type="entry name" value="LolD_lipo_ex"/>
    <property type="match status" value="1"/>
</dbReference>
<feature type="domain" description="ABC transporter" evidence="10">
    <location>
        <begin position="27"/>
        <end position="248"/>
    </location>
</feature>